<dbReference type="InParanoid" id="A0A2J7RQ59"/>
<reference evidence="1 2" key="1">
    <citation type="submission" date="2017-12" db="EMBL/GenBank/DDBJ databases">
        <title>Hemimetabolous genomes reveal molecular basis of termite eusociality.</title>
        <authorList>
            <person name="Harrison M.C."/>
            <person name="Jongepier E."/>
            <person name="Robertson H.M."/>
            <person name="Arning N."/>
            <person name="Bitard-Feildel T."/>
            <person name="Chao H."/>
            <person name="Childers C.P."/>
            <person name="Dinh H."/>
            <person name="Doddapaneni H."/>
            <person name="Dugan S."/>
            <person name="Gowin J."/>
            <person name="Greiner C."/>
            <person name="Han Y."/>
            <person name="Hu H."/>
            <person name="Hughes D.S.T."/>
            <person name="Huylmans A.-K."/>
            <person name="Kemena C."/>
            <person name="Kremer L.P.M."/>
            <person name="Lee S.L."/>
            <person name="Lopez-Ezquerra A."/>
            <person name="Mallet L."/>
            <person name="Monroy-Kuhn J.M."/>
            <person name="Moser A."/>
            <person name="Murali S.C."/>
            <person name="Muzny D.M."/>
            <person name="Otani S."/>
            <person name="Piulachs M.-D."/>
            <person name="Poelchau M."/>
            <person name="Qu J."/>
            <person name="Schaub F."/>
            <person name="Wada-Katsumata A."/>
            <person name="Worley K.C."/>
            <person name="Xie Q."/>
            <person name="Ylla G."/>
            <person name="Poulsen M."/>
            <person name="Gibbs R.A."/>
            <person name="Schal C."/>
            <person name="Richards S."/>
            <person name="Belles X."/>
            <person name="Korb J."/>
            <person name="Bornberg-Bauer E."/>
        </authorList>
    </citation>
    <scope>NUCLEOTIDE SEQUENCE [LARGE SCALE GENOMIC DNA]</scope>
    <source>
        <tissue evidence="1">Whole body</tissue>
    </source>
</reference>
<proteinExistence type="predicted"/>
<evidence type="ECO:0000313" key="2">
    <source>
        <dbReference type="Proteomes" id="UP000235965"/>
    </source>
</evidence>
<name>A0A2J7RQ59_9NEOP</name>
<accession>A0A2J7RQ59</accession>
<dbReference type="EMBL" id="NEVH01001345">
    <property type="protein sequence ID" value="PNF42977.1"/>
    <property type="molecule type" value="Genomic_DNA"/>
</dbReference>
<keyword evidence="2" id="KW-1185">Reference proteome</keyword>
<dbReference type="AlphaFoldDB" id="A0A2J7RQ59"/>
<dbReference type="Proteomes" id="UP000235965">
    <property type="component" value="Unassembled WGS sequence"/>
</dbReference>
<protein>
    <submittedName>
        <fullName evidence="1">Uncharacterized protein</fullName>
    </submittedName>
</protein>
<comment type="caution">
    <text evidence="1">The sequence shown here is derived from an EMBL/GenBank/DDBJ whole genome shotgun (WGS) entry which is preliminary data.</text>
</comment>
<gene>
    <name evidence="1" type="ORF">B7P43_G09583</name>
</gene>
<evidence type="ECO:0000313" key="1">
    <source>
        <dbReference type="EMBL" id="PNF42977.1"/>
    </source>
</evidence>
<sequence length="237" mass="24884">MLGTAAAGSTKLMLISVEAASSKVAPKLKLDFALCTISVDVLGFSLVKLLPLNENMALFAMSSFTSDDRRFFGSPPGSFWSSLDAGGWNCECCGIPKENAVCESELVSAGFTTVSDADGDIIAGPKLKPVEAVANVHASVVLGILSDVTLGSVNVKNCMFDEDALSDSFTGTPALSIPKLTFMAECNSEPGLAPPQATHFSVSLLFCTIHFEQFHIPDVFLNPSPNNIPTVDCAGDV</sequence>
<organism evidence="1 2">
    <name type="scientific">Cryptotermes secundus</name>
    <dbReference type="NCBI Taxonomy" id="105785"/>
    <lineage>
        <taxon>Eukaryota</taxon>
        <taxon>Metazoa</taxon>
        <taxon>Ecdysozoa</taxon>
        <taxon>Arthropoda</taxon>
        <taxon>Hexapoda</taxon>
        <taxon>Insecta</taxon>
        <taxon>Pterygota</taxon>
        <taxon>Neoptera</taxon>
        <taxon>Polyneoptera</taxon>
        <taxon>Dictyoptera</taxon>
        <taxon>Blattodea</taxon>
        <taxon>Blattoidea</taxon>
        <taxon>Termitoidae</taxon>
        <taxon>Kalotermitidae</taxon>
        <taxon>Cryptotermitinae</taxon>
        <taxon>Cryptotermes</taxon>
    </lineage>
</organism>